<name>A0ABZ0YWV4_9GAMM</name>
<dbReference type="RefSeq" id="WP_322521625.1">
    <property type="nucleotide sequence ID" value="NZ_CP140153.1"/>
</dbReference>
<sequence>MWISLSAGRTIGMGVPAIIGEWLRERITQPVTRRMARVTGLTAGGVALLLFAGLASAASFEVGEKVFVPMFEPNPELDGYAEGFVEQVHDDGTLTLRINKVQTGKGKTLSGTCHPSGGTPLSGAAIVSDDPENLVVEQRLPADEVMTYRRGSQLYLKRENLSIAYLKYLGSGMGMTPDRFDVAIRRAEEVGLPRMVAAMEVGKMQVESTQGRGFPVPASRALQKAAPMLDEVAAKLEAYPESVERAARMLGGTTPEHRDDPLAAVIVRLHELLDEQLGELAQQSGDPREVSGFSVDELLAIYTGWFRVITANDTQPFQNAGVDFYRERAAKALGNGEWPALM</sequence>
<keyword evidence="2" id="KW-1185">Reference proteome</keyword>
<reference evidence="1 2" key="1">
    <citation type="submission" date="2023-11" db="EMBL/GenBank/DDBJ databases">
        <title>MicrobeMod: A computational toolkit for identifying prokaryotic methylation and restriction-modification with nanopore sequencing.</title>
        <authorList>
            <person name="Crits-Christoph A."/>
            <person name="Kang S.C."/>
            <person name="Lee H."/>
            <person name="Ostrov N."/>
        </authorList>
    </citation>
    <scope>NUCLEOTIDE SEQUENCE [LARGE SCALE GENOMIC DNA]</scope>
    <source>
        <strain evidence="1 2">ATCC 49870</strain>
    </source>
</reference>
<protein>
    <submittedName>
        <fullName evidence="1">Uncharacterized protein</fullName>
    </submittedName>
</protein>
<dbReference type="Proteomes" id="UP001327459">
    <property type="component" value="Chromosome"/>
</dbReference>
<organism evidence="1 2">
    <name type="scientific">Guyparkeria halophila</name>
    <dbReference type="NCBI Taxonomy" id="47960"/>
    <lineage>
        <taxon>Bacteria</taxon>
        <taxon>Pseudomonadati</taxon>
        <taxon>Pseudomonadota</taxon>
        <taxon>Gammaproteobacteria</taxon>
        <taxon>Chromatiales</taxon>
        <taxon>Thioalkalibacteraceae</taxon>
        <taxon>Guyparkeria</taxon>
    </lineage>
</organism>
<gene>
    <name evidence="1" type="ORF">SR882_01680</name>
</gene>
<proteinExistence type="predicted"/>
<dbReference type="EMBL" id="CP140153">
    <property type="protein sequence ID" value="WQH16634.1"/>
    <property type="molecule type" value="Genomic_DNA"/>
</dbReference>
<evidence type="ECO:0000313" key="2">
    <source>
        <dbReference type="Proteomes" id="UP001327459"/>
    </source>
</evidence>
<evidence type="ECO:0000313" key="1">
    <source>
        <dbReference type="EMBL" id="WQH16634.1"/>
    </source>
</evidence>
<accession>A0ABZ0YWV4</accession>